<evidence type="ECO:0000313" key="1">
    <source>
        <dbReference type="EMBL" id="MFA9461231.1"/>
    </source>
</evidence>
<dbReference type="RefSeq" id="WP_373656016.1">
    <property type="nucleotide sequence ID" value="NZ_JBGUAW010000006.1"/>
</dbReference>
<evidence type="ECO:0000313" key="2">
    <source>
        <dbReference type="Proteomes" id="UP001575181"/>
    </source>
</evidence>
<dbReference type="GO" id="GO:0004601">
    <property type="term" value="F:peroxidase activity"/>
    <property type="evidence" value="ECO:0007669"/>
    <property type="project" value="UniProtKB-KW"/>
</dbReference>
<dbReference type="SUPFAM" id="SSF82784">
    <property type="entry name" value="OsmC-like"/>
    <property type="match status" value="1"/>
</dbReference>
<organism evidence="1 2">
    <name type="scientific">Thiohalorhabdus methylotrophus</name>
    <dbReference type="NCBI Taxonomy" id="3242694"/>
    <lineage>
        <taxon>Bacteria</taxon>
        <taxon>Pseudomonadati</taxon>
        <taxon>Pseudomonadota</taxon>
        <taxon>Gammaproteobacteria</taxon>
        <taxon>Thiohalorhabdales</taxon>
        <taxon>Thiohalorhabdaceae</taxon>
        <taxon>Thiohalorhabdus</taxon>
    </lineage>
</organism>
<dbReference type="Pfam" id="PF02566">
    <property type="entry name" value="OsmC"/>
    <property type="match status" value="1"/>
</dbReference>
<dbReference type="Proteomes" id="UP001575181">
    <property type="component" value="Unassembled WGS sequence"/>
</dbReference>
<proteinExistence type="predicted"/>
<keyword evidence="1" id="KW-0560">Oxidoreductase</keyword>
<sequence>MGRSYEVEVLCTPQGEITCSRPSGIGPSIRTGPKTDSEDGTPMDHLAVGLGSCLLHFAQNFLERRQRSASTRIVVTCAVDQKRCEIEQIQADLTMDIPLSEEDRNLLIRFLKQCPIHKALDVWTPVELHIASEAD</sequence>
<name>A0ABV4TXC6_9GAMM</name>
<keyword evidence="2" id="KW-1185">Reference proteome</keyword>
<gene>
    <name evidence="1" type="ORF">ACERLL_10375</name>
</gene>
<dbReference type="InterPro" id="IPR015946">
    <property type="entry name" value="KH_dom-like_a/b"/>
</dbReference>
<reference evidence="1 2" key="1">
    <citation type="submission" date="2024-08" db="EMBL/GenBank/DDBJ databases">
        <title>Whole-genome sequencing of halo(alkali)philic microorganisms from hypersaline lakes.</title>
        <authorList>
            <person name="Sorokin D.Y."/>
            <person name="Merkel A.Y."/>
            <person name="Messina E."/>
            <person name="Yakimov M."/>
        </authorList>
    </citation>
    <scope>NUCLEOTIDE SEQUENCE [LARGE SCALE GENOMIC DNA]</scope>
    <source>
        <strain evidence="1 2">Cl-TMA</strain>
    </source>
</reference>
<dbReference type="InterPro" id="IPR036102">
    <property type="entry name" value="OsmC/Ohrsf"/>
</dbReference>
<dbReference type="EMBL" id="JBGUAW010000006">
    <property type="protein sequence ID" value="MFA9461231.1"/>
    <property type="molecule type" value="Genomic_DNA"/>
</dbReference>
<keyword evidence="1" id="KW-0575">Peroxidase</keyword>
<accession>A0ABV4TXC6</accession>
<dbReference type="InterPro" id="IPR003718">
    <property type="entry name" value="OsmC/Ohr_fam"/>
</dbReference>
<dbReference type="Gene3D" id="3.30.300.20">
    <property type="match status" value="1"/>
</dbReference>
<protein>
    <submittedName>
        <fullName evidence="1">OsmC family protein</fullName>
        <ecNumber evidence="1">1.11.1.-</ecNumber>
    </submittedName>
</protein>
<comment type="caution">
    <text evidence="1">The sequence shown here is derived from an EMBL/GenBank/DDBJ whole genome shotgun (WGS) entry which is preliminary data.</text>
</comment>
<dbReference type="EC" id="1.11.1.-" evidence="1"/>